<feature type="transmembrane region" description="Helical" evidence="7">
    <location>
        <begin position="78"/>
        <end position="96"/>
    </location>
</feature>
<dbReference type="PANTHER" id="PTHR21624:SF1">
    <property type="entry name" value="ALKYLGLYCEROL MONOOXYGENASE"/>
    <property type="match status" value="1"/>
</dbReference>
<dbReference type="RefSeq" id="WP_169345216.1">
    <property type="nucleotide sequence ID" value="NZ_JABBJJ010000051.1"/>
</dbReference>
<dbReference type="GO" id="GO:0012505">
    <property type="term" value="C:endomembrane system"/>
    <property type="evidence" value="ECO:0007669"/>
    <property type="project" value="UniProtKB-SubCell"/>
</dbReference>
<feature type="transmembrane region" description="Helical" evidence="7">
    <location>
        <begin position="332"/>
        <end position="353"/>
    </location>
</feature>
<dbReference type="GO" id="GO:0008610">
    <property type="term" value="P:lipid biosynthetic process"/>
    <property type="evidence" value="ECO:0007669"/>
    <property type="project" value="InterPro"/>
</dbReference>
<evidence type="ECO:0000313" key="9">
    <source>
        <dbReference type="EMBL" id="NMO15929.1"/>
    </source>
</evidence>
<dbReference type="GO" id="GO:0050479">
    <property type="term" value="F:glyceryl-ether monooxygenase activity"/>
    <property type="evidence" value="ECO:0007669"/>
    <property type="project" value="TreeGrafter"/>
</dbReference>
<organism evidence="9 10">
    <name type="scientific">Pyxidicoccus fallax</name>
    <dbReference type="NCBI Taxonomy" id="394095"/>
    <lineage>
        <taxon>Bacteria</taxon>
        <taxon>Pseudomonadati</taxon>
        <taxon>Myxococcota</taxon>
        <taxon>Myxococcia</taxon>
        <taxon>Myxococcales</taxon>
        <taxon>Cystobacterineae</taxon>
        <taxon>Myxococcaceae</taxon>
        <taxon>Pyxidicoccus</taxon>
    </lineage>
</organism>
<evidence type="ECO:0000256" key="4">
    <source>
        <dbReference type="ARBA" id="ARBA00023002"/>
    </source>
</evidence>
<evidence type="ECO:0000256" key="3">
    <source>
        <dbReference type="ARBA" id="ARBA00022989"/>
    </source>
</evidence>
<dbReference type="Proteomes" id="UP000518300">
    <property type="component" value="Unassembled WGS sequence"/>
</dbReference>
<evidence type="ECO:0000313" key="10">
    <source>
        <dbReference type="Proteomes" id="UP000518300"/>
    </source>
</evidence>
<evidence type="ECO:0000259" key="8">
    <source>
        <dbReference type="Pfam" id="PF04116"/>
    </source>
</evidence>
<comment type="caution">
    <text evidence="9">The sequence shown here is derived from an EMBL/GenBank/DDBJ whole genome shotgun (WGS) entry which is preliminary data.</text>
</comment>
<evidence type="ECO:0000256" key="2">
    <source>
        <dbReference type="ARBA" id="ARBA00022692"/>
    </source>
</evidence>
<keyword evidence="4" id="KW-0560">Oxidoreductase</keyword>
<evidence type="ECO:0000256" key="7">
    <source>
        <dbReference type="SAM" id="Phobius"/>
    </source>
</evidence>
<feature type="transmembrane region" description="Helical" evidence="7">
    <location>
        <begin position="39"/>
        <end position="66"/>
    </location>
</feature>
<dbReference type="InterPro" id="IPR006694">
    <property type="entry name" value="Fatty_acid_hydroxylase"/>
</dbReference>
<evidence type="ECO:0000256" key="6">
    <source>
        <dbReference type="ARBA" id="ARBA00023136"/>
    </source>
</evidence>
<evidence type="ECO:0000256" key="5">
    <source>
        <dbReference type="ARBA" id="ARBA00023098"/>
    </source>
</evidence>
<name>A0A848LAK5_9BACT</name>
<dbReference type="InterPro" id="IPR051689">
    <property type="entry name" value="Sterol_desaturase/TMEM195"/>
</dbReference>
<dbReference type="GO" id="GO:0005506">
    <property type="term" value="F:iron ion binding"/>
    <property type="evidence" value="ECO:0007669"/>
    <property type="project" value="InterPro"/>
</dbReference>
<accession>A0A848LAK5</accession>
<dbReference type="GO" id="GO:0006643">
    <property type="term" value="P:membrane lipid metabolic process"/>
    <property type="evidence" value="ECO:0007669"/>
    <property type="project" value="TreeGrafter"/>
</dbReference>
<feature type="transmembrane region" description="Helical" evidence="7">
    <location>
        <begin position="6"/>
        <end position="27"/>
    </location>
</feature>
<dbReference type="Pfam" id="PF04116">
    <property type="entry name" value="FA_hydroxylase"/>
    <property type="match status" value="1"/>
</dbReference>
<dbReference type="AlphaFoldDB" id="A0A848LAK5"/>
<protein>
    <submittedName>
        <fullName evidence="9">Sterol desaturase family protein</fullName>
    </submittedName>
</protein>
<keyword evidence="6 7" id="KW-0472">Membrane</keyword>
<keyword evidence="2 7" id="KW-0812">Transmembrane</keyword>
<gene>
    <name evidence="9" type="ORF">HG543_13860</name>
</gene>
<proteinExistence type="predicted"/>
<dbReference type="EMBL" id="JABBJJ010000051">
    <property type="protein sequence ID" value="NMO15929.1"/>
    <property type="molecule type" value="Genomic_DNA"/>
</dbReference>
<feature type="transmembrane region" description="Helical" evidence="7">
    <location>
        <begin position="306"/>
        <end position="326"/>
    </location>
</feature>
<dbReference type="GO" id="GO:0016020">
    <property type="term" value="C:membrane"/>
    <property type="evidence" value="ECO:0007669"/>
    <property type="project" value="GOC"/>
</dbReference>
<comment type="subcellular location">
    <subcellularLocation>
        <location evidence="1">Endomembrane system</location>
        <topology evidence="1">Multi-pass membrane protein</topology>
    </subcellularLocation>
</comment>
<evidence type="ECO:0000256" key="1">
    <source>
        <dbReference type="ARBA" id="ARBA00004127"/>
    </source>
</evidence>
<dbReference type="PANTHER" id="PTHR21624">
    <property type="entry name" value="STEROL DESATURASE-RELATED PROTEIN"/>
    <property type="match status" value="1"/>
</dbReference>
<keyword evidence="10" id="KW-1185">Reference proteome</keyword>
<sequence>MDFKQQVLFGVPVLIAPILIDLGVGALRRKPVYRLNDLLTNLTLSLLTLLASVGIAGATLWLYAFVHQRFGLLPLETGSVWTWVLAFLAYDVLYYWTHRAHHRVAFLWAIHVVHHSGEDMNFGLAVRQSALGETTTWPFFLPMAFLGIPPEAYLGVSAIQLVFQYAIHNTYVPPLGWLERVLVTPSQHRVHHSRNRRYIDKNYGNVLVVWDWLFGSYQPELPAEPPVYGIRQSPRTWNPLTLHTHVFVELFHKAAACARFRDKVGCLIKPPDWEPPSLRRERFTGYEDDGPSATFRKHDARLAPAPAAYCVAQFLALAGAILLLLWQPDALSAWSVAAACALIALHAWTLGALLDARPGAWRLELGRLAAVAVLGLVAARHEGLSLASAWPLIGYAALSGAFLLRLRASFQEEAPSRGPGVLTA</sequence>
<feature type="domain" description="Fatty acid hydroxylase" evidence="8">
    <location>
        <begin position="83"/>
        <end position="216"/>
    </location>
</feature>
<keyword evidence="5" id="KW-0443">Lipid metabolism</keyword>
<keyword evidence="3 7" id="KW-1133">Transmembrane helix</keyword>
<reference evidence="9 10" key="1">
    <citation type="submission" date="2020-04" db="EMBL/GenBank/DDBJ databases">
        <title>Draft genome of Pyxidicoccus fallax type strain.</title>
        <authorList>
            <person name="Whitworth D.E."/>
        </authorList>
    </citation>
    <scope>NUCLEOTIDE SEQUENCE [LARGE SCALE GENOMIC DNA]</scope>
    <source>
        <strain evidence="9 10">DSM 14698</strain>
    </source>
</reference>